<dbReference type="PANTHER" id="PTHR33397">
    <property type="entry name" value="UPF0331 PROTEIN YUTE"/>
    <property type="match status" value="1"/>
</dbReference>
<dbReference type="EMBL" id="WNZX01000009">
    <property type="protein sequence ID" value="MUG71483.1"/>
    <property type="molecule type" value="Genomic_DNA"/>
</dbReference>
<protein>
    <submittedName>
        <fullName evidence="5">DUF86 domain-containing protein</fullName>
    </submittedName>
</protein>
<reference evidence="5 6" key="1">
    <citation type="submission" date="2019-11" db="EMBL/GenBank/DDBJ databases">
        <title>Draft genome sequences of five Paenibacillus species of dairy origin.</title>
        <authorList>
            <person name="Olajide A.M."/>
            <person name="Chen S."/>
            <person name="Lapointe G."/>
        </authorList>
    </citation>
    <scope>NUCLEOTIDE SEQUENCE [LARGE SCALE GENOMIC DNA]</scope>
    <source>
        <strain evidence="5 6">2CS3</strain>
    </source>
</reference>
<name>A0A7X2ZC42_9BACL</name>
<evidence type="ECO:0000313" key="6">
    <source>
        <dbReference type="Proteomes" id="UP000450917"/>
    </source>
</evidence>
<gene>
    <name evidence="5" type="ORF">GNP93_12465</name>
</gene>
<dbReference type="PANTHER" id="PTHR33397:SF5">
    <property type="entry name" value="RNASE YUTE-RELATED"/>
    <property type="match status" value="1"/>
</dbReference>
<evidence type="ECO:0000256" key="1">
    <source>
        <dbReference type="ARBA" id="ARBA00022649"/>
    </source>
</evidence>
<keyword evidence="6" id="KW-1185">Reference proteome</keyword>
<organism evidence="5 6">
    <name type="scientific">Paenibacillus validus</name>
    <dbReference type="NCBI Taxonomy" id="44253"/>
    <lineage>
        <taxon>Bacteria</taxon>
        <taxon>Bacillati</taxon>
        <taxon>Bacillota</taxon>
        <taxon>Bacilli</taxon>
        <taxon>Bacillales</taxon>
        <taxon>Paenibacillaceae</taxon>
        <taxon>Paenibacillus</taxon>
    </lineage>
</organism>
<dbReference type="Pfam" id="PF01934">
    <property type="entry name" value="HepT-like"/>
    <property type="match status" value="1"/>
</dbReference>
<accession>A0A7X2ZC42</accession>
<keyword evidence="3" id="KW-0378">Hydrolase</keyword>
<dbReference type="GO" id="GO:0004540">
    <property type="term" value="F:RNA nuclease activity"/>
    <property type="evidence" value="ECO:0007669"/>
    <property type="project" value="InterPro"/>
</dbReference>
<sequence length="146" mass="16133">MYYVNQEQIDLRLSFIPTLIQACRELQEAHSTAGPASATLLFHLAQERTLHLAIETVTDIGSLLIDAFMMRDASSYEDIVDILEGEGVVEAPTAGTLKALVQLRRLLAQDYADIVRDGLHPLVEALPEALETFAEAVPAFIRKEVL</sequence>
<evidence type="ECO:0000313" key="5">
    <source>
        <dbReference type="EMBL" id="MUG71483.1"/>
    </source>
</evidence>
<comment type="caution">
    <text evidence="5">The sequence shown here is derived from an EMBL/GenBank/DDBJ whole genome shotgun (WGS) entry which is preliminary data.</text>
</comment>
<dbReference type="InterPro" id="IPR008201">
    <property type="entry name" value="HepT-like"/>
</dbReference>
<dbReference type="RefSeq" id="WP_054797703.1">
    <property type="nucleotide sequence ID" value="NZ_JARTHJ010000152.1"/>
</dbReference>
<dbReference type="Gene3D" id="1.20.120.580">
    <property type="entry name" value="bsu32300-like"/>
    <property type="match status" value="1"/>
</dbReference>
<dbReference type="InterPro" id="IPR037038">
    <property type="entry name" value="HepT-like_sf"/>
</dbReference>
<comment type="similarity">
    <text evidence="4">Belongs to the HepT RNase toxin family.</text>
</comment>
<evidence type="ECO:0000256" key="2">
    <source>
        <dbReference type="ARBA" id="ARBA00022722"/>
    </source>
</evidence>
<keyword evidence="2" id="KW-0540">Nuclease</keyword>
<evidence type="ECO:0000256" key="4">
    <source>
        <dbReference type="ARBA" id="ARBA00024207"/>
    </source>
</evidence>
<dbReference type="GO" id="GO:0016787">
    <property type="term" value="F:hydrolase activity"/>
    <property type="evidence" value="ECO:0007669"/>
    <property type="project" value="UniProtKB-KW"/>
</dbReference>
<proteinExistence type="inferred from homology"/>
<dbReference type="Proteomes" id="UP000450917">
    <property type="component" value="Unassembled WGS sequence"/>
</dbReference>
<dbReference type="AlphaFoldDB" id="A0A7X2ZC42"/>
<dbReference type="InterPro" id="IPR052379">
    <property type="entry name" value="Type_VII_TA_RNase"/>
</dbReference>
<dbReference type="GO" id="GO:0110001">
    <property type="term" value="C:toxin-antitoxin complex"/>
    <property type="evidence" value="ECO:0007669"/>
    <property type="project" value="InterPro"/>
</dbReference>
<keyword evidence="1" id="KW-1277">Toxin-antitoxin system</keyword>
<evidence type="ECO:0000256" key="3">
    <source>
        <dbReference type="ARBA" id="ARBA00022801"/>
    </source>
</evidence>